<dbReference type="OrthoDB" id="284135at2"/>
<dbReference type="EMBL" id="CP000449">
    <property type="protein sequence ID" value="ABI64469.1"/>
    <property type="molecule type" value="Genomic_DNA"/>
</dbReference>
<evidence type="ECO:0000313" key="2">
    <source>
        <dbReference type="Proteomes" id="UP000001964"/>
    </source>
</evidence>
<dbReference type="InterPro" id="IPR021322">
    <property type="entry name" value="DUF2924"/>
</dbReference>
<reference evidence="1 2" key="1">
    <citation type="submission" date="2006-08" db="EMBL/GenBank/DDBJ databases">
        <title>Complete sequence of Maricaulis maris MCS10.</title>
        <authorList>
            <consortium name="US DOE Joint Genome Institute"/>
            <person name="Copeland A."/>
            <person name="Lucas S."/>
            <person name="Lapidus A."/>
            <person name="Barry K."/>
            <person name="Detter J.C."/>
            <person name="Glavina del Rio T."/>
            <person name="Hammon N."/>
            <person name="Israni S."/>
            <person name="Dalin E."/>
            <person name="Tice H."/>
            <person name="Pitluck S."/>
            <person name="Saunders E."/>
            <person name="Brettin T."/>
            <person name="Bruce D."/>
            <person name="Han C."/>
            <person name="Tapia R."/>
            <person name="Gilna P."/>
            <person name="Schmutz J."/>
            <person name="Larimer F."/>
            <person name="Land M."/>
            <person name="Hauser L."/>
            <person name="Kyrpides N."/>
            <person name="Mikhailova N."/>
            <person name="Viollier P."/>
            <person name="Stephens C."/>
            <person name="Richardson P."/>
        </authorList>
    </citation>
    <scope>NUCLEOTIDE SEQUENCE [LARGE SCALE GENOMIC DNA]</scope>
    <source>
        <strain evidence="1 2">MCS10</strain>
    </source>
</reference>
<dbReference type="eggNOG" id="ENOG50332DQ">
    <property type="taxonomic scope" value="Bacteria"/>
</dbReference>
<organism evidence="1 2">
    <name type="scientific">Maricaulis maris (strain MCS10)</name>
    <name type="common">Caulobacter maris</name>
    <dbReference type="NCBI Taxonomy" id="394221"/>
    <lineage>
        <taxon>Bacteria</taxon>
        <taxon>Pseudomonadati</taxon>
        <taxon>Pseudomonadota</taxon>
        <taxon>Alphaproteobacteria</taxon>
        <taxon>Maricaulales</taxon>
        <taxon>Maricaulaceae</taxon>
        <taxon>Maricaulis</taxon>
    </lineage>
</organism>
<evidence type="ECO:0008006" key="3">
    <source>
        <dbReference type="Google" id="ProtNLM"/>
    </source>
</evidence>
<dbReference type="STRING" id="394221.Mmar10_0173"/>
<dbReference type="RefSeq" id="WP_011642116.1">
    <property type="nucleotide sequence ID" value="NC_008347.1"/>
</dbReference>
<dbReference type="AlphaFoldDB" id="Q0ATB8"/>
<keyword evidence="2" id="KW-1185">Reference proteome</keyword>
<gene>
    <name evidence="1" type="ordered locus">Mmar10_0173</name>
</gene>
<dbReference type="HOGENOM" id="CLU_124387_1_0_5"/>
<proteinExistence type="predicted"/>
<dbReference type="Pfam" id="PF11149">
    <property type="entry name" value="DUF2924"/>
    <property type="match status" value="1"/>
</dbReference>
<accession>Q0ATB8</accession>
<sequence length="138" mass="15456">MTAQAIEALKDMSHAELCPLWIDTYKTQPPKRLSATLMRRILAHQIQADAKRRFPKRDQKRLMKLARGGARPSAPGLVAGGRLIREWNGVAHEVEVLEKGFSWRGKTYRSLSAIAQAITGTRWSGPRFFGISTREASA</sequence>
<protein>
    <recommendedName>
        <fullName evidence="3">DUF2924 domain-containing protein</fullName>
    </recommendedName>
</protein>
<dbReference type="KEGG" id="mmr:Mmar10_0173"/>
<evidence type="ECO:0000313" key="1">
    <source>
        <dbReference type="EMBL" id="ABI64469.1"/>
    </source>
</evidence>
<name>Q0ATB8_MARMM</name>
<dbReference type="Proteomes" id="UP000001964">
    <property type="component" value="Chromosome"/>
</dbReference>